<keyword evidence="6" id="KW-1185">Reference proteome</keyword>
<dbReference type="PROSITE" id="PS51257">
    <property type="entry name" value="PROKAR_LIPOPROTEIN"/>
    <property type="match status" value="1"/>
</dbReference>
<dbReference type="InterPro" id="IPR028082">
    <property type="entry name" value="Peripla_BP_I"/>
</dbReference>
<evidence type="ECO:0000313" key="6">
    <source>
        <dbReference type="Proteomes" id="UP001597063"/>
    </source>
</evidence>
<evidence type="ECO:0000313" key="5">
    <source>
        <dbReference type="EMBL" id="MFD0687117.1"/>
    </source>
</evidence>
<dbReference type="RefSeq" id="WP_242619088.1">
    <property type="nucleotide sequence ID" value="NZ_CAACUY010000023.1"/>
</dbReference>
<name>A0ABW2XMU3_9ACTN</name>
<feature type="signal peptide" evidence="3">
    <location>
        <begin position="1"/>
        <end position="24"/>
    </location>
</feature>
<dbReference type="InterPro" id="IPR028081">
    <property type="entry name" value="Leu-bd"/>
</dbReference>
<feature type="domain" description="Leucine-binding protein" evidence="4">
    <location>
        <begin position="37"/>
        <end position="375"/>
    </location>
</feature>
<dbReference type="PANTHER" id="PTHR47151:SF2">
    <property type="entry name" value="AMINO ACID BINDING PROTEIN"/>
    <property type="match status" value="1"/>
</dbReference>
<proteinExistence type="inferred from homology"/>
<organism evidence="5 6">
    <name type="scientific">Actinomadura fibrosa</name>
    <dbReference type="NCBI Taxonomy" id="111802"/>
    <lineage>
        <taxon>Bacteria</taxon>
        <taxon>Bacillati</taxon>
        <taxon>Actinomycetota</taxon>
        <taxon>Actinomycetes</taxon>
        <taxon>Streptosporangiales</taxon>
        <taxon>Thermomonosporaceae</taxon>
        <taxon>Actinomadura</taxon>
    </lineage>
</organism>
<reference evidence="6" key="1">
    <citation type="journal article" date="2019" name="Int. J. Syst. Evol. Microbiol.">
        <title>The Global Catalogue of Microorganisms (GCM) 10K type strain sequencing project: providing services to taxonomists for standard genome sequencing and annotation.</title>
        <authorList>
            <consortium name="The Broad Institute Genomics Platform"/>
            <consortium name="The Broad Institute Genome Sequencing Center for Infectious Disease"/>
            <person name="Wu L."/>
            <person name="Ma J."/>
        </authorList>
    </citation>
    <scope>NUCLEOTIDE SEQUENCE [LARGE SCALE GENOMIC DNA]</scope>
    <source>
        <strain evidence="6">JCM 9371</strain>
    </source>
</reference>
<evidence type="ECO:0000259" key="4">
    <source>
        <dbReference type="Pfam" id="PF13458"/>
    </source>
</evidence>
<evidence type="ECO:0000256" key="1">
    <source>
        <dbReference type="ARBA" id="ARBA00010062"/>
    </source>
</evidence>
<evidence type="ECO:0000256" key="2">
    <source>
        <dbReference type="ARBA" id="ARBA00022729"/>
    </source>
</evidence>
<dbReference type="EMBL" id="JBHTGP010000011">
    <property type="protein sequence ID" value="MFD0687117.1"/>
    <property type="molecule type" value="Genomic_DNA"/>
</dbReference>
<dbReference type="Proteomes" id="UP001597063">
    <property type="component" value="Unassembled WGS sequence"/>
</dbReference>
<dbReference type="Pfam" id="PF13458">
    <property type="entry name" value="Peripla_BP_6"/>
    <property type="match status" value="1"/>
</dbReference>
<dbReference type="PANTHER" id="PTHR47151">
    <property type="entry name" value="LEU/ILE/VAL-BINDING ABC TRANSPORTER SUBUNIT"/>
    <property type="match status" value="1"/>
</dbReference>
<protein>
    <submittedName>
        <fullName evidence="5">Branched-chain amino acid ABC transporter substrate-binding protein</fullName>
    </submittedName>
</protein>
<keyword evidence="2 3" id="KW-0732">Signal</keyword>
<sequence>MRRNKMRFTSALALGAVMALGAAACGSGDDSGGGDKLTIAYVGVQTGDNSPELGINISNGVKLAIDQYNATNPSKKVDFKIYDTKGDPAVAPGQVQKAIDDNVTAVVGPVFSGESKATVPSLEEAEIPNISPSATASALGKNNWKFWHRVISNDDAQGQVDGDFLTKTLAAKKIFVIDDNQEYSVGLADKVFATVSAAGVTPQRDKIDPKATDYSSTVNKVKSAKPDAIFFGGYYNGGDKLLKQLRDAGVTAKFLSDDGALDQKLVDGAGAKQAEGALLSCACQSINPSASNPAVAKFIADYKAKFSKEQGTYSAEGYDAATAFLNAFKAGKTSPKDVNDYLKTVNFQGVAKPIKFEANGEISVKTIYMFQVVNGKLKFLGDAATVKPE</sequence>
<dbReference type="CDD" id="cd06342">
    <property type="entry name" value="PBP1_ABC_LIVBP-like"/>
    <property type="match status" value="1"/>
</dbReference>
<comment type="caution">
    <text evidence="5">The sequence shown here is derived from an EMBL/GenBank/DDBJ whole genome shotgun (WGS) entry which is preliminary data.</text>
</comment>
<feature type="chain" id="PRO_5045260849" evidence="3">
    <location>
        <begin position="25"/>
        <end position="389"/>
    </location>
</feature>
<gene>
    <name evidence="5" type="ORF">ACFQZM_21645</name>
</gene>
<dbReference type="SUPFAM" id="SSF53822">
    <property type="entry name" value="Periplasmic binding protein-like I"/>
    <property type="match status" value="1"/>
</dbReference>
<evidence type="ECO:0000256" key="3">
    <source>
        <dbReference type="SAM" id="SignalP"/>
    </source>
</evidence>
<accession>A0ABW2XMU3</accession>
<comment type="similarity">
    <text evidence="1">Belongs to the leucine-binding protein family.</text>
</comment>
<dbReference type="Gene3D" id="3.40.50.2300">
    <property type="match status" value="2"/>
</dbReference>